<proteinExistence type="predicted"/>
<dbReference type="AlphaFoldDB" id="H5XZX5"/>
<evidence type="ECO:0000313" key="2">
    <source>
        <dbReference type="Proteomes" id="UP000005104"/>
    </source>
</evidence>
<dbReference type="RefSeq" id="WP_007787438.1">
    <property type="nucleotide sequence ID" value="NZ_CM001441.1"/>
</dbReference>
<sequence length="64" mass="6996">MPELLFEGRTTLSRRPCLSAEDIAVGELKIAKILNIMQTTITSMPLGSSVSIVVQVTPPKEVER</sequence>
<accession>H5XZX5</accession>
<dbReference type="Proteomes" id="UP000005104">
    <property type="component" value="Chromosome"/>
</dbReference>
<reference evidence="1 2" key="1">
    <citation type="submission" date="2011-11" db="EMBL/GenBank/DDBJ databases">
        <title>The Noncontiguous Finished genome of Desulfosporosinus youngiae DSM 17734.</title>
        <authorList>
            <consortium name="US DOE Joint Genome Institute (JGI-PGF)"/>
            <person name="Lucas S."/>
            <person name="Han J."/>
            <person name="Lapidus A."/>
            <person name="Cheng J.-F."/>
            <person name="Goodwin L."/>
            <person name="Pitluck S."/>
            <person name="Peters L."/>
            <person name="Ovchinnikova G."/>
            <person name="Lu M."/>
            <person name="Land M.L."/>
            <person name="Hauser L."/>
            <person name="Pester M."/>
            <person name="Spring S."/>
            <person name="Ollivier B."/>
            <person name="Rattei T."/>
            <person name="Klenk H.-P."/>
            <person name="Wagner M."/>
            <person name="Loy A."/>
            <person name="Woyke T.J."/>
        </authorList>
    </citation>
    <scope>NUCLEOTIDE SEQUENCE [LARGE SCALE GENOMIC DNA]</scope>
    <source>
        <strain evidence="1 2">DSM 17734</strain>
    </source>
</reference>
<gene>
    <name evidence="1" type="ORF">DesyoDRAFT_5241</name>
</gene>
<dbReference type="EMBL" id="CM001441">
    <property type="protein sequence ID" value="EHQ92171.1"/>
    <property type="molecule type" value="Genomic_DNA"/>
</dbReference>
<name>H5XZX5_9FIRM</name>
<keyword evidence="2" id="KW-1185">Reference proteome</keyword>
<dbReference type="HOGENOM" id="CLU_2860498_0_0_9"/>
<protein>
    <submittedName>
        <fullName evidence="1">Uncharacterized protein</fullName>
    </submittedName>
</protein>
<evidence type="ECO:0000313" key="1">
    <source>
        <dbReference type="EMBL" id="EHQ92171.1"/>
    </source>
</evidence>
<organism evidence="1 2">
    <name type="scientific">Desulfosporosinus youngiae DSM 17734</name>
    <dbReference type="NCBI Taxonomy" id="768710"/>
    <lineage>
        <taxon>Bacteria</taxon>
        <taxon>Bacillati</taxon>
        <taxon>Bacillota</taxon>
        <taxon>Clostridia</taxon>
        <taxon>Eubacteriales</taxon>
        <taxon>Desulfitobacteriaceae</taxon>
        <taxon>Desulfosporosinus</taxon>
    </lineage>
</organism>
<dbReference type="STRING" id="768710.DesyoDRAFT_5241"/>